<accession>A0AA40BZR0</accession>
<gene>
    <name evidence="3" type="ORF">B0T14DRAFT_537651</name>
</gene>
<dbReference type="PANTHER" id="PTHR43433:SF10">
    <property type="entry name" value="AB HYDROLASE-1 DOMAIN-CONTAINING PROTEIN"/>
    <property type="match status" value="1"/>
</dbReference>
<feature type="region of interest" description="Disordered" evidence="1">
    <location>
        <begin position="126"/>
        <end position="566"/>
    </location>
</feature>
<dbReference type="InterPro" id="IPR050471">
    <property type="entry name" value="AB_hydrolase"/>
</dbReference>
<feature type="compositionally biased region" description="Basic residues" evidence="1">
    <location>
        <begin position="520"/>
        <end position="530"/>
    </location>
</feature>
<feature type="compositionally biased region" description="Basic and acidic residues" evidence="1">
    <location>
        <begin position="402"/>
        <end position="430"/>
    </location>
</feature>
<feature type="compositionally biased region" description="Basic and acidic residues" evidence="1">
    <location>
        <begin position="55"/>
        <end position="87"/>
    </location>
</feature>
<reference evidence="3" key="1">
    <citation type="submission" date="2023-06" db="EMBL/GenBank/DDBJ databases">
        <title>Genome-scale phylogeny and comparative genomics of the fungal order Sordariales.</title>
        <authorList>
            <consortium name="Lawrence Berkeley National Laboratory"/>
            <person name="Hensen N."/>
            <person name="Bonometti L."/>
            <person name="Westerberg I."/>
            <person name="Brannstrom I.O."/>
            <person name="Guillou S."/>
            <person name="Cros-Aarteil S."/>
            <person name="Calhoun S."/>
            <person name="Haridas S."/>
            <person name="Kuo A."/>
            <person name="Mondo S."/>
            <person name="Pangilinan J."/>
            <person name="Riley R."/>
            <person name="Labutti K."/>
            <person name="Andreopoulos B."/>
            <person name="Lipzen A."/>
            <person name="Chen C."/>
            <person name="Yanf M."/>
            <person name="Daum C."/>
            <person name="Ng V."/>
            <person name="Clum A."/>
            <person name="Steindorff A."/>
            <person name="Ohm R."/>
            <person name="Martin F."/>
            <person name="Silar P."/>
            <person name="Natvig D."/>
            <person name="Lalanne C."/>
            <person name="Gautier V."/>
            <person name="Ament-Velasquez S.L."/>
            <person name="Kruys A."/>
            <person name="Hutchinson M.I."/>
            <person name="Powell A.J."/>
            <person name="Barry K."/>
            <person name="Miller A.N."/>
            <person name="Grigoriev I.V."/>
            <person name="Debuchy R."/>
            <person name="Gladieux P."/>
            <person name="Thoren M.H."/>
            <person name="Johannesson H."/>
        </authorList>
    </citation>
    <scope>NUCLEOTIDE SEQUENCE</scope>
    <source>
        <strain evidence="3">CBS 606.72</strain>
    </source>
</reference>
<dbReference type="Proteomes" id="UP001175000">
    <property type="component" value="Unassembled WGS sequence"/>
</dbReference>
<evidence type="ECO:0000259" key="2">
    <source>
        <dbReference type="Pfam" id="PF00561"/>
    </source>
</evidence>
<dbReference type="Pfam" id="PF00561">
    <property type="entry name" value="Abhydrolase_1"/>
    <property type="match status" value="1"/>
</dbReference>
<feature type="compositionally biased region" description="Basic and acidic residues" evidence="1">
    <location>
        <begin position="285"/>
        <end position="296"/>
    </location>
</feature>
<dbReference type="EMBL" id="JAULSU010000004">
    <property type="protein sequence ID" value="KAK0620061.1"/>
    <property type="molecule type" value="Genomic_DNA"/>
</dbReference>
<feature type="compositionally biased region" description="Basic and acidic residues" evidence="1">
    <location>
        <begin position="483"/>
        <end position="494"/>
    </location>
</feature>
<sequence length="1010" mass="109698">MDLSSSPPIQPPFAVPRHTRDRERGRVRDHDRDASLASSRRHNAHAPRPISTADTTRDRDSSDVFGDWTDRDRERYVERYLRDRNNDPDAPPPGSSAGASPEVISSLITSLSAISRPLSKHFESPSYLNPNGLRTPINLSTPSSPTGGSFGVDYGAYTQPSLNEVQEEDVPLDELSAAPPVIRTSKPPSGFSPLTAQKSPRSPGTRDASGLRNLLSRGSSGGVSRPSSRGSVTSAAESIGKLSIERTREPLSGTEGDTTLNSQKSHDSWGKKSGRNQRGLMYMSSRERLKEKEATKKRAGIGAVGGTGNGLASGNGNLRLDPLSAESVINEESLSDSPPQSQRLSWSADTGGNNGLPSPRPIPTRDSSLRKTGPNAKRSSARNSKTSKRDSDGAANGTIQELEEHSSGTRNSRSDTKRRQASMKREELDPVRLSADLPRNPSSFSKPRPDIHSTSPPTPASAMFPDVDPMDDGAPSPAVAQGRRRDREASAEGKYRRRSGHLTPDPLGGYLSENGATSVKTKRSSSRLKRLSGAASPTTDRSSDHGVATGNTHSDQPHIAYERPTSADSIDDAVESYLCSPRLSQKIRHPQTGRVISFSEVGDPNGSAVFCCVGMGLTRYITAFYDELALTLKLRLITPDRPGVGDSEPYAEGTATPLGWPDDVYAICQSLKITKFSILAHSAGAIYALATALRMPQHIRGRIHLLAPWIPPSQMNVFGASAQTPLPPTNAIPTSQRILRALPTPFLKAANSSFMTATSSSITSSLPKQKRAKRDKKALAAKEAKRASAEALENKENRLSDHLPKDMPQIQSADEKMDQIRPTGAGPTSPEPTRTNTNAVGHRHNRSNSSQQGSRRQSEKEEHILSAAAAIASSQLMDRERQETYDNRLTHAIWQLATTGANPAVDLLVCLERRHTIGFRYVDITRPVVIHHGSRDTRVPVENVKWLGKMMRRCEVRVLEGEGHGLMASAPVMGGILMEVSREWEEWGRVTGATRRETERTRRGTIGQAR</sequence>
<dbReference type="AlphaFoldDB" id="A0AA40BZR0"/>
<evidence type="ECO:0000313" key="3">
    <source>
        <dbReference type="EMBL" id="KAK0620061.1"/>
    </source>
</evidence>
<dbReference type="InterPro" id="IPR029058">
    <property type="entry name" value="AB_hydrolase_fold"/>
</dbReference>
<organism evidence="3 4">
    <name type="scientific">Immersiella caudata</name>
    <dbReference type="NCBI Taxonomy" id="314043"/>
    <lineage>
        <taxon>Eukaryota</taxon>
        <taxon>Fungi</taxon>
        <taxon>Dikarya</taxon>
        <taxon>Ascomycota</taxon>
        <taxon>Pezizomycotina</taxon>
        <taxon>Sordariomycetes</taxon>
        <taxon>Sordariomycetidae</taxon>
        <taxon>Sordariales</taxon>
        <taxon>Lasiosphaeriaceae</taxon>
        <taxon>Immersiella</taxon>
    </lineage>
</organism>
<evidence type="ECO:0000256" key="1">
    <source>
        <dbReference type="SAM" id="MobiDB-lite"/>
    </source>
</evidence>
<feature type="compositionally biased region" description="Gly residues" evidence="1">
    <location>
        <begin position="302"/>
        <end position="313"/>
    </location>
</feature>
<protein>
    <recommendedName>
        <fullName evidence="2">AB hydrolase-1 domain-containing protein</fullName>
    </recommendedName>
</protein>
<evidence type="ECO:0000313" key="4">
    <source>
        <dbReference type="Proteomes" id="UP001175000"/>
    </source>
</evidence>
<dbReference type="PANTHER" id="PTHR43433">
    <property type="entry name" value="HYDROLASE, ALPHA/BETA FOLD FAMILY PROTEIN"/>
    <property type="match status" value="1"/>
</dbReference>
<name>A0AA40BZR0_9PEZI</name>
<comment type="caution">
    <text evidence="3">The sequence shown here is derived from an EMBL/GenBank/DDBJ whole genome shotgun (WGS) entry which is preliminary data.</text>
</comment>
<feature type="compositionally biased region" description="Polar residues" evidence="1">
    <location>
        <begin position="192"/>
        <end position="202"/>
    </location>
</feature>
<feature type="region of interest" description="Disordered" evidence="1">
    <location>
        <begin position="1"/>
        <end position="102"/>
    </location>
</feature>
<feature type="compositionally biased region" description="Polar residues" evidence="1">
    <location>
        <begin position="330"/>
        <end position="351"/>
    </location>
</feature>
<feature type="compositionally biased region" description="Basic and acidic residues" evidence="1">
    <location>
        <begin position="777"/>
        <end position="805"/>
    </location>
</feature>
<feature type="compositionally biased region" description="Low complexity" evidence="1">
    <location>
        <begin position="210"/>
        <end position="231"/>
    </location>
</feature>
<dbReference type="InterPro" id="IPR000073">
    <property type="entry name" value="AB_hydrolase_1"/>
</dbReference>
<keyword evidence="4" id="KW-1185">Reference proteome</keyword>
<dbReference type="SUPFAM" id="SSF53474">
    <property type="entry name" value="alpha/beta-Hydrolases"/>
    <property type="match status" value="1"/>
</dbReference>
<proteinExistence type="predicted"/>
<feature type="compositionally biased region" description="Basic and acidic residues" evidence="1">
    <location>
        <begin position="18"/>
        <end position="34"/>
    </location>
</feature>
<feature type="domain" description="AB hydrolase-1" evidence="2">
    <location>
        <begin position="633"/>
        <end position="717"/>
    </location>
</feature>
<feature type="region of interest" description="Disordered" evidence="1">
    <location>
        <begin position="758"/>
        <end position="862"/>
    </location>
</feature>
<dbReference type="Gene3D" id="3.40.50.1820">
    <property type="entry name" value="alpha/beta hydrolase"/>
    <property type="match status" value="1"/>
</dbReference>